<comment type="caution">
    <text evidence="1">The sequence shown here is derived from an EMBL/GenBank/DDBJ whole genome shotgun (WGS) entry which is preliminary data.</text>
</comment>
<evidence type="ECO:0000313" key="2">
    <source>
        <dbReference type="Proteomes" id="UP001193081"/>
    </source>
</evidence>
<keyword evidence="2" id="KW-1185">Reference proteome</keyword>
<dbReference type="Proteomes" id="UP001193081">
    <property type="component" value="Unassembled WGS sequence"/>
</dbReference>
<name>A0ABS4DFU7_9CHLR</name>
<dbReference type="Gene3D" id="3.40.50.1100">
    <property type="match status" value="1"/>
</dbReference>
<sequence>MKNEIRECRLQWAGAAPLAAALHLRERLAGRKVGLVCSGGNSSLAHLRQALKKE</sequence>
<accession>A0ABS4DFU7</accession>
<proteinExistence type="predicted"/>
<evidence type="ECO:0008006" key="3">
    <source>
        <dbReference type="Google" id="ProtNLM"/>
    </source>
</evidence>
<gene>
    <name evidence="1" type="ORF">EYB53_021190</name>
</gene>
<dbReference type="EMBL" id="SIJK02000061">
    <property type="protein sequence ID" value="MBP1468239.1"/>
    <property type="molecule type" value="Genomic_DNA"/>
</dbReference>
<protein>
    <recommendedName>
        <fullName evidence="3">Tryptophan synthase beta chain-like PALP domain-containing protein</fullName>
    </recommendedName>
</protein>
<evidence type="ECO:0000313" key="1">
    <source>
        <dbReference type="EMBL" id="MBP1468239.1"/>
    </source>
</evidence>
<dbReference type="InterPro" id="IPR036052">
    <property type="entry name" value="TrpB-like_PALP_sf"/>
</dbReference>
<dbReference type="RefSeq" id="WP_167857529.1">
    <property type="nucleotide sequence ID" value="NZ_SIJK02000061.1"/>
</dbReference>
<organism evidence="1 2">
    <name type="scientific">Candidatus Chloroploca mongolica</name>
    <dbReference type="NCBI Taxonomy" id="2528176"/>
    <lineage>
        <taxon>Bacteria</taxon>
        <taxon>Bacillati</taxon>
        <taxon>Chloroflexota</taxon>
        <taxon>Chloroflexia</taxon>
        <taxon>Chloroflexales</taxon>
        <taxon>Chloroflexineae</taxon>
        <taxon>Oscillochloridaceae</taxon>
        <taxon>Candidatus Chloroploca</taxon>
    </lineage>
</organism>
<reference evidence="1 2" key="1">
    <citation type="submission" date="2021-03" db="EMBL/GenBank/DDBJ databases">
        <authorList>
            <person name="Grouzdev D.S."/>
        </authorList>
    </citation>
    <scope>NUCLEOTIDE SEQUENCE [LARGE SCALE GENOMIC DNA]</scope>
    <source>
        <strain evidence="1 2">M50-1</strain>
    </source>
</reference>